<evidence type="ECO:0000313" key="3">
    <source>
        <dbReference type="Proteomes" id="UP000275267"/>
    </source>
</evidence>
<evidence type="ECO:0000256" key="1">
    <source>
        <dbReference type="SAM" id="MobiDB-lite"/>
    </source>
</evidence>
<feature type="region of interest" description="Disordered" evidence="1">
    <location>
        <begin position="108"/>
        <end position="139"/>
    </location>
</feature>
<feature type="compositionally biased region" description="Polar residues" evidence="1">
    <location>
        <begin position="120"/>
        <end position="139"/>
    </location>
</feature>
<sequence>MGPLPCRPSHPASTNLSVSSVSHSHCSVPWIQYFWREAFRRSESSGGVVGRARQAGRGEAGAPAAARQQLRSGSADTEGTGPATVQAALDPPSPRVAACGICGIFGNDKQLPPAHGAGRLTQQRSRTSPPKHQLQGTAR</sequence>
<feature type="region of interest" description="Disordered" evidence="1">
    <location>
        <begin position="44"/>
        <end position="91"/>
    </location>
</feature>
<dbReference type="AlphaFoldDB" id="A0A3L6TT85"/>
<gene>
    <name evidence="2" type="ORF">C2845_PM01G09430</name>
</gene>
<evidence type="ECO:0000313" key="2">
    <source>
        <dbReference type="EMBL" id="RLN42741.1"/>
    </source>
</evidence>
<name>A0A3L6TT85_PANMI</name>
<feature type="compositionally biased region" description="Low complexity" evidence="1">
    <location>
        <begin position="50"/>
        <end position="69"/>
    </location>
</feature>
<reference evidence="3" key="1">
    <citation type="journal article" date="2019" name="Nat. Commun.">
        <title>The genome of broomcorn millet.</title>
        <authorList>
            <person name="Zou C."/>
            <person name="Miki D."/>
            <person name="Li D."/>
            <person name="Tang Q."/>
            <person name="Xiao L."/>
            <person name="Rajput S."/>
            <person name="Deng P."/>
            <person name="Jia W."/>
            <person name="Huang R."/>
            <person name="Zhang M."/>
            <person name="Sun Y."/>
            <person name="Hu J."/>
            <person name="Fu X."/>
            <person name="Schnable P.S."/>
            <person name="Li F."/>
            <person name="Zhang H."/>
            <person name="Feng B."/>
            <person name="Zhu X."/>
            <person name="Liu R."/>
            <person name="Schnable J.C."/>
            <person name="Zhu J.-K."/>
            <person name="Zhang H."/>
        </authorList>
    </citation>
    <scope>NUCLEOTIDE SEQUENCE [LARGE SCALE GENOMIC DNA]</scope>
</reference>
<comment type="caution">
    <text evidence="2">The sequence shown here is derived from an EMBL/GenBank/DDBJ whole genome shotgun (WGS) entry which is preliminary data.</text>
</comment>
<protein>
    <submittedName>
        <fullName evidence="2">Uncharacterized protein</fullName>
    </submittedName>
</protein>
<dbReference type="InterPro" id="IPR031421">
    <property type="entry name" value="DUF4666"/>
</dbReference>
<accession>A0A3L6TT85</accession>
<keyword evidence="3" id="KW-1185">Reference proteome</keyword>
<dbReference type="Pfam" id="PF15697">
    <property type="entry name" value="DUF4666"/>
    <property type="match status" value="1"/>
</dbReference>
<organism evidence="2 3">
    <name type="scientific">Panicum miliaceum</name>
    <name type="common">Proso millet</name>
    <name type="synonym">Broomcorn millet</name>
    <dbReference type="NCBI Taxonomy" id="4540"/>
    <lineage>
        <taxon>Eukaryota</taxon>
        <taxon>Viridiplantae</taxon>
        <taxon>Streptophyta</taxon>
        <taxon>Embryophyta</taxon>
        <taxon>Tracheophyta</taxon>
        <taxon>Spermatophyta</taxon>
        <taxon>Magnoliopsida</taxon>
        <taxon>Liliopsida</taxon>
        <taxon>Poales</taxon>
        <taxon>Poaceae</taxon>
        <taxon>PACMAD clade</taxon>
        <taxon>Panicoideae</taxon>
        <taxon>Panicodae</taxon>
        <taxon>Paniceae</taxon>
        <taxon>Panicinae</taxon>
        <taxon>Panicum</taxon>
        <taxon>Panicum sect. Panicum</taxon>
    </lineage>
</organism>
<proteinExistence type="predicted"/>
<dbReference type="Proteomes" id="UP000275267">
    <property type="component" value="Unassembled WGS sequence"/>
</dbReference>
<dbReference type="EMBL" id="PQIB02000001">
    <property type="protein sequence ID" value="RLN42741.1"/>
    <property type="molecule type" value="Genomic_DNA"/>
</dbReference>